<proteinExistence type="predicted"/>
<dbReference type="RefSeq" id="WP_169339142.1">
    <property type="nucleotide sequence ID" value="NZ_JABBZM010000002.1"/>
</dbReference>
<dbReference type="Proteomes" id="UP000575469">
    <property type="component" value="Unassembled WGS sequence"/>
</dbReference>
<evidence type="ECO:0000313" key="2">
    <source>
        <dbReference type="EMBL" id="NMV36785.1"/>
    </source>
</evidence>
<dbReference type="EMBL" id="JABBZM010000002">
    <property type="protein sequence ID" value="NMV36785.1"/>
    <property type="molecule type" value="Genomic_DNA"/>
</dbReference>
<dbReference type="InterPro" id="IPR006944">
    <property type="entry name" value="Phage/GTA_portal"/>
</dbReference>
<dbReference type="NCBIfam" id="TIGR01537">
    <property type="entry name" value="portal_HK97"/>
    <property type="match status" value="1"/>
</dbReference>
<name>A0A848NUN9_9RALS</name>
<protein>
    <submittedName>
        <fullName evidence="2">Phage portal protein</fullName>
    </submittedName>
</protein>
<comment type="caution">
    <text evidence="2">The sequence shown here is derived from an EMBL/GenBank/DDBJ whole genome shotgun (WGS) entry which is preliminary data.</text>
</comment>
<accession>A0A848NUN9</accession>
<feature type="region of interest" description="Disordered" evidence="1">
    <location>
        <begin position="392"/>
        <end position="424"/>
    </location>
</feature>
<gene>
    <name evidence="2" type="ORF">HGR00_02550</name>
</gene>
<dbReference type="AlphaFoldDB" id="A0A848NUN9"/>
<organism evidence="2 3">
    <name type="scientific">Ralstonia insidiosa</name>
    <dbReference type="NCBI Taxonomy" id="190721"/>
    <lineage>
        <taxon>Bacteria</taxon>
        <taxon>Pseudomonadati</taxon>
        <taxon>Pseudomonadota</taxon>
        <taxon>Betaproteobacteria</taxon>
        <taxon>Burkholderiales</taxon>
        <taxon>Burkholderiaceae</taxon>
        <taxon>Ralstonia</taxon>
    </lineage>
</organism>
<reference evidence="2 3" key="1">
    <citation type="submission" date="2020-04" db="EMBL/GenBank/DDBJ databases">
        <title>Ralstonia insidiosa genome sequencing and assembly.</title>
        <authorList>
            <person name="Martins R.C.R."/>
            <person name="Perdigao-Neto L.V."/>
            <person name="Levin A.S.S."/>
            <person name="Costa S.F."/>
        </authorList>
    </citation>
    <scope>NUCLEOTIDE SEQUENCE [LARGE SCALE GENOMIC DNA]</scope>
    <source>
        <strain evidence="2 3">5047</strain>
    </source>
</reference>
<evidence type="ECO:0000313" key="3">
    <source>
        <dbReference type="Proteomes" id="UP000575469"/>
    </source>
</evidence>
<dbReference type="Pfam" id="PF04860">
    <property type="entry name" value="Phage_portal"/>
    <property type="match status" value="1"/>
</dbReference>
<sequence>MFISKIKADSGDRSPYGNFWFEPVTTRSASGMRVTPDRALHLPVVYACVRVLAESFSILPMRLYRKSAGKKTLLEKHWLYDLLCRRPNKWQTPFEWREMMQGHLGMRGNAFNHIVADRRGNITDLVPMHPDRVSIELLDTSEFDYRYKYTDRFGQQQVFTRGEVWHIRGLSSDGIVGMNPIEIAREAVGLGLAAQDYGARFFQNDAKPGGGWIEFPGSFKDKAARAQFRESFQEAQTGLNRGKIAVLELGMKFHELGLTNKDSQFLEARQYQVSDIARMFRVPPHLVGDLSKATFSNIEQQSLDFVIHTMTPWAERWESSIETTLLLEEDGDIEVEFDFAALLRGDQQARAQYYHNGILDGWMTRNEARHSENMEPLEGLDEPLRPLNMVEESDAEDNEETGTASTPPAPAPVPPSTGKDDEQAARLQSLAASAAERLARKETAILLAALRSENWPESAAAAMRSHASFIAAALGVSEQAAQQYCESRGRDPIRSGHEEEDIYASAVAKLTQLALKGEL</sequence>
<evidence type="ECO:0000256" key="1">
    <source>
        <dbReference type="SAM" id="MobiDB-lite"/>
    </source>
</evidence>
<dbReference type="InterPro" id="IPR006427">
    <property type="entry name" value="Portal_HK97"/>
</dbReference>